<protein>
    <recommendedName>
        <fullName evidence="2">EamA domain-containing protein</fullName>
    </recommendedName>
</protein>
<comment type="caution">
    <text evidence="3">The sequence shown here is derived from an EMBL/GenBank/DDBJ whole genome shotgun (WGS) entry which is preliminary data.</text>
</comment>
<organism evidence="3 4">
    <name type="scientific">bacterium (Candidatus Blackallbacteria) CG17_big_fil_post_rev_8_21_14_2_50_48_46</name>
    <dbReference type="NCBI Taxonomy" id="2014261"/>
    <lineage>
        <taxon>Bacteria</taxon>
        <taxon>Candidatus Blackallbacteria</taxon>
    </lineage>
</organism>
<evidence type="ECO:0000313" key="3">
    <source>
        <dbReference type="EMBL" id="PIW17239.1"/>
    </source>
</evidence>
<feature type="domain" description="EamA" evidence="2">
    <location>
        <begin position="154"/>
        <end position="293"/>
    </location>
</feature>
<dbReference type="PANTHER" id="PTHR40761">
    <property type="entry name" value="CONSERVED INTEGRAL MEMBRANE ALANINE VALINE AND LEUCINE RICH PROTEIN-RELATED"/>
    <property type="match status" value="1"/>
</dbReference>
<dbReference type="Proteomes" id="UP000231019">
    <property type="component" value="Unassembled WGS sequence"/>
</dbReference>
<feature type="transmembrane region" description="Helical" evidence="1">
    <location>
        <begin position="59"/>
        <end position="78"/>
    </location>
</feature>
<feature type="transmembrane region" description="Helical" evidence="1">
    <location>
        <begin position="187"/>
        <end position="205"/>
    </location>
</feature>
<dbReference type="EMBL" id="PFFQ01000026">
    <property type="protein sequence ID" value="PIW17239.1"/>
    <property type="molecule type" value="Genomic_DNA"/>
</dbReference>
<feature type="transmembrane region" description="Helical" evidence="1">
    <location>
        <begin position="6"/>
        <end position="24"/>
    </location>
</feature>
<feature type="transmembrane region" description="Helical" evidence="1">
    <location>
        <begin position="226"/>
        <end position="245"/>
    </location>
</feature>
<feature type="transmembrane region" description="Helical" evidence="1">
    <location>
        <begin position="278"/>
        <end position="297"/>
    </location>
</feature>
<name>A0A2M7G5L2_9BACT</name>
<evidence type="ECO:0000256" key="1">
    <source>
        <dbReference type="SAM" id="Phobius"/>
    </source>
</evidence>
<feature type="transmembrane region" description="Helical" evidence="1">
    <location>
        <begin position="123"/>
        <end position="143"/>
    </location>
</feature>
<keyword evidence="1" id="KW-0472">Membrane</keyword>
<dbReference type="SUPFAM" id="SSF103481">
    <property type="entry name" value="Multidrug resistance efflux transporter EmrE"/>
    <property type="match status" value="2"/>
</dbReference>
<dbReference type="InterPro" id="IPR037185">
    <property type="entry name" value="EmrE-like"/>
</dbReference>
<dbReference type="PANTHER" id="PTHR40761:SF1">
    <property type="entry name" value="CONSERVED INTEGRAL MEMBRANE ALANINE VALINE AND LEUCINE RICH PROTEIN-RELATED"/>
    <property type="match status" value="1"/>
</dbReference>
<gene>
    <name evidence="3" type="ORF">COW36_09725</name>
</gene>
<evidence type="ECO:0000313" key="4">
    <source>
        <dbReference type="Proteomes" id="UP000231019"/>
    </source>
</evidence>
<dbReference type="Pfam" id="PF00892">
    <property type="entry name" value="EamA"/>
    <property type="match status" value="2"/>
</dbReference>
<accession>A0A2M7G5L2</accession>
<keyword evidence="1" id="KW-1133">Transmembrane helix</keyword>
<proteinExistence type="predicted"/>
<evidence type="ECO:0000259" key="2">
    <source>
        <dbReference type="Pfam" id="PF00892"/>
    </source>
</evidence>
<dbReference type="AlphaFoldDB" id="A0A2M7G5L2"/>
<feature type="transmembrane region" description="Helical" evidence="1">
    <location>
        <begin position="155"/>
        <end position="175"/>
    </location>
</feature>
<keyword evidence="1" id="KW-0812">Transmembrane</keyword>
<feature type="transmembrane region" description="Helical" evidence="1">
    <location>
        <begin position="90"/>
        <end position="117"/>
    </location>
</feature>
<dbReference type="InterPro" id="IPR000620">
    <property type="entry name" value="EamA_dom"/>
</dbReference>
<feature type="domain" description="EamA" evidence="2">
    <location>
        <begin position="5"/>
        <end position="140"/>
    </location>
</feature>
<sequence>MGSSLWILPAFITLFLYGIGQGLVKKWSEDVPPAKFCLYLILARTVVNLGYYLTQPHPATFIAEGLGFMLTGILAYLLDGLGWILYFESIVLGPITIVGTLSAAYPALTLLFAQIFLKESLVSQQYMGVAMVIFGCLGLSYSPPDNEGKTTNKRWIPLALTALTCWGAAQTLLRYSYSFPLASESNMAVYATLGGMMTLGLYGLLKGQRSKSREEEALPRTPFLHSFLPMAMMAGGDLGVIIASSTGPASLVAPITGAYPLVTLGFAAMILKEHISKLQWACLLILLSGIGFSTLVAEPSEKPLVPTSASPHPQEILPKP</sequence>
<feature type="transmembrane region" description="Helical" evidence="1">
    <location>
        <begin position="36"/>
        <end position="53"/>
    </location>
</feature>
<dbReference type="GO" id="GO:0016020">
    <property type="term" value="C:membrane"/>
    <property type="evidence" value="ECO:0007669"/>
    <property type="project" value="InterPro"/>
</dbReference>
<feature type="transmembrane region" description="Helical" evidence="1">
    <location>
        <begin position="251"/>
        <end position="271"/>
    </location>
</feature>
<reference evidence="3 4" key="1">
    <citation type="submission" date="2017-09" db="EMBL/GenBank/DDBJ databases">
        <title>Depth-based differentiation of microbial function through sediment-hosted aquifers and enrichment of novel symbionts in the deep terrestrial subsurface.</title>
        <authorList>
            <person name="Probst A.J."/>
            <person name="Ladd B."/>
            <person name="Jarett J.K."/>
            <person name="Geller-Mcgrath D.E."/>
            <person name="Sieber C.M."/>
            <person name="Emerson J.B."/>
            <person name="Anantharaman K."/>
            <person name="Thomas B.C."/>
            <person name="Malmstrom R."/>
            <person name="Stieglmeier M."/>
            <person name="Klingl A."/>
            <person name="Woyke T."/>
            <person name="Ryan C.M."/>
            <person name="Banfield J.F."/>
        </authorList>
    </citation>
    <scope>NUCLEOTIDE SEQUENCE [LARGE SCALE GENOMIC DNA]</scope>
    <source>
        <strain evidence="3">CG17_big_fil_post_rev_8_21_14_2_50_48_46</strain>
    </source>
</reference>